<dbReference type="PANTHER" id="PTHR32432:SF4">
    <property type="entry name" value="CELL DIVISION PROTEIN FTSA"/>
    <property type="match status" value="1"/>
</dbReference>
<organism evidence="9 10">
    <name type="scientific">Brevibacillus formosus</name>
    <dbReference type="NCBI Taxonomy" id="54913"/>
    <lineage>
        <taxon>Bacteria</taxon>
        <taxon>Bacillati</taxon>
        <taxon>Bacillota</taxon>
        <taxon>Bacilli</taxon>
        <taxon>Bacillales</taxon>
        <taxon>Paenibacillaceae</taxon>
        <taxon>Brevibacillus</taxon>
    </lineage>
</organism>
<sequence length="417" mass="45132">MVSNEFIVSLDIGTSKVRVMIGEINNGSINIIGVGQSHSEGIKKGVIVDIDQTVHAIREAVDHAERMVGVSIEEVYVGITGNHIDLHETQGVVAVSSEDREIREEDIQRVIQAAKVVAIPPDREIIEVVPKEYIVDGQGSIKDPRGMIGVRLEMEGTIVTGLKTVVHNIVRCAQRTNLRVAGIFLQPLAASTVALSKDDKNMGVVLVDIGAGSTTIGVFEQGKLAATTVIGIGGDHITSDISLGLRTHTDVADRVKTKHGCALIDEASEDVKFKVNRIGSEVEKQFTQVDLANIIEPRAAEIFQLVEDAVYKLGYRDEIAGGYVLTGGTVAMPGMLELAKEELDAPVRIAIPDYIGVRDPAYTTGVGLIQYALQLMERRSIRVTPSFKGTQKQTVSSKPKEGGGLMEKVKNWFSEFI</sequence>
<dbReference type="Pfam" id="PF02491">
    <property type="entry name" value="SHS2_FTSA"/>
    <property type="match status" value="1"/>
</dbReference>
<evidence type="ECO:0000313" key="8">
    <source>
        <dbReference type="EMBL" id="GED60347.1"/>
    </source>
</evidence>
<evidence type="ECO:0000256" key="4">
    <source>
        <dbReference type="ARBA" id="ARBA00023306"/>
    </source>
</evidence>
<comment type="caution">
    <text evidence="9">The sequence shown here is derived from an EMBL/GenBank/DDBJ whole genome shotgun (WGS) entry which is preliminary data.</text>
</comment>
<proteinExistence type="inferred from homology"/>
<dbReference type="PIRSF" id="PIRSF003101">
    <property type="entry name" value="FtsA"/>
    <property type="match status" value="1"/>
</dbReference>
<dbReference type="GO" id="GO:0032153">
    <property type="term" value="C:cell division site"/>
    <property type="evidence" value="ECO:0007669"/>
    <property type="project" value="UniProtKB-UniRule"/>
</dbReference>
<keyword evidence="4 5" id="KW-0131">Cell cycle</keyword>
<dbReference type="Proteomes" id="UP000035218">
    <property type="component" value="Unassembled WGS sequence"/>
</dbReference>
<reference evidence="8 11" key="2">
    <citation type="submission" date="2019-06" db="EMBL/GenBank/DDBJ databases">
        <title>Whole genome shotgun sequence of Brevibacillus formosus NBRC 15716.</title>
        <authorList>
            <person name="Hosoyama A."/>
            <person name="Uohara A."/>
            <person name="Ohji S."/>
            <person name="Ichikawa N."/>
        </authorList>
    </citation>
    <scope>NUCLEOTIDE SEQUENCE [LARGE SCALE GENOMIC DNA]</scope>
    <source>
        <strain evidence="8 11">NBRC 15716</strain>
    </source>
</reference>
<evidence type="ECO:0000259" key="7">
    <source>
        <dbReference type="SMART" id="SM00842"/>
    </source>
</evidence>
<dbReference type="GO" id="GO:0043093">
    <property type="term" value="P:FtsZ-dependent cytokinesis"/>
    <property type="evidence" value="ECO:0007669"/>
    <property type="project" value="UniProtKB-UniRule"/>
</dbReference>
<dbReference type="NCBIfam" id="TIGR01174">
    <property type="entry name" value="ftsA"/>
    <property type="match status" value="1"/>
</dbReference>
<dbReference type="GeneID" id="87584148"/>
<keyword evidence="11" id="KW-1185">Reference proteome</keyword>
<evidence type="ECO:0000256" key="6">
    <source>
        <dbReference type="PIRNR" id="PIRNR003101"/>
    </source>
</evidence>
<dbReference type="InterPro" id="IPR020823">
    <property type="entry name" value="Cell_div_FtsA"/>
</dbReference>
<keyword evidence="3 5" id="KW-0472">Membrane</keyword>
<keyword evidence="2 5" id="KW-0132">Cell division</keyword>
<evidence type="ECO:0000313" key="9">
    <source>
        <dbReference type="EMBL" id="KLI01003.1"/>
    </source>
</evidence>
<evidence type="ECO:0000256" key="3">
    <source>
        <dbReference type="ARBA" id="ARBA00023136"/>
    </source>
</evidence>
<dbReference type="GO" id="GO:0009898">
    <property type="term" value="C:cytoplasmic side of plasma membrane"/>
    <property type="evidence" value="ECO:0007669"/>
    <property type="project" value="UniProtKB-UniRule"/>
</dbReference>
<dbReference type="AlphaFoldDB" id="A0A837KV49"/>
<gene>
    <name evidence="5 8" type="primary">ftsA</name>
    <name evidence="9" type="ORF">AA984_03560</name>
    <name evidence="8" type="ORF">BFO01nite_44790</name>
</gene>
<evidence type="ECO:0000313" key="11">
    <source>
        <dbReference type="Proteomes" id="UP000319498"/>
    </source>
</evidence>
<dbReference type="Gene3D" id="3.30.420.40">
    <property type="match status" value="2"/>
</dbReference>
<dbReference type="SMART" id="SM00842">
    <property type="entry name" value="FtsA"/>
    <property type="match status" value="1"/>
</dbReference>
<dbReference type="Pfam" id="PF14450">
    <property type="entry name" value="FtsA"/>
    <property type="match status" value="1"/>
</dbReference>
<name>A0A837KV49_9BACL</name>
<protein>
    <recommendedName>
        <fullName evidence="5 6">Cell division protein FtsA</fullName>
    </recommendedName>
</protein>
<dbReference type="RefSeq" id="WP_047068357.1">
    <property type="nucleotide sequence ID" value="NZ_BJOL01000029.1"/>
</dbReference>
<comment type="similarity">
    <text evidence="5 6">Belongs to the FtsA/MreB family.</text>
</comment>
<dbReference type="PANTHER" id="PTHR32432">
    <property type="entry name" value="CELL DIVISION PROTEIN FTSA-RELATED"/>
    <property type="match status" value="1"/>
</dbReference>
<reference evidence="9 10" key="1">
    <citation type="submission" date="2015-05" db="EMBL/GenBank/DDBJ databases">
        <title>Genome sequencing project for genomic taxonomy and phylogenomics of Bacillus-like bacteria.</title>
        <authorList>
            <person name="Liu B."/>
            <person name="Wang J."/>
            <person name="Zhu Y."/>
            <person name="Liu G."/>
            <person name="Chen Q."/>
            <person name="Chen Z."/>
            <person name="Lan J."/>
            <person name="Che J."/>
            <person name="Ge C."/>
            <person name="Shi H."/>
            <person name="Pan Z."/>
            <person name="Liu X."/>
        </authorList>
    </citation>
    <scope>NUCLEOTIDE SEQUENCE [LARGE SCALE GENOMIC DNA]</scope>
    <source>
        <strain evidence="9 10">DSM 9885</strain>
    </source>
</reference>
<evidence type="ECO:0000256" key="2">
    <source>
        <dbReference type="ARBA" id="ARBA00022618"/>
    </source>
</evidence>
<dbReference type="Proteomes" id="UP000319498">
    <property type="component" value="Unassembled WGS sequence"/>
</dbReference>
<dbReference type="HAMAP" id="MF_02033">
    <property type="entry name" value="FtsA"/>
    <property type="match status" value="1"/>
</dbReference>
<comment type="subcellular location">
    <subcellularLocation>
        <location evidence="5">Cell membrane</location>
        <topology evidence="5">Peripheral membrane protein</topology>
        <orientation evidence="5">Cytoplasmic side</orientation>
    </subcellularLocation>
    <text evidence="5">Localizes to the Z ring in an FtsZ-dependent manner. Targeted to the membrane through a conserved C-terminal amphipathic helix.</text>
</comment>
<keyword evidence="1 5" id="KW-1003">Cell membrane</keyword>
<dbReference type="InterPro" id="IPR003494">
    <property type="entry name" value="SHS2_FtsA"/>
</dbReference>
<dbReference type="OrthoDB" id="9768127at2"/>
<evidence type="ECO:0000313" key="10">
    <source>
        <dbReference type="Proteomes" id="UP000035218"/>
    </source>
</evidence>
<dbReference type="CDD" id="cd24048">
    <property type="entry name" value="ASKHA_NBD_FtsA"/>
    <property type="match status" value="1"/>
</dbReference>
<dbReference type="InterPro" id="IPR043129">
    <property type="entry name" value="ATPase_NBD"/>
</dbReference>
<dbReference type="FunFam" id="3.30.1490.110:FF:000003">
    <property type="entry name" value="Cell division protein FtsA"/>
    <property type="match status" value="1"/>
</dbReference>
<evidence type="ECO:0000256" key="1">
    <source>
        <dbReference type="ARBA" id="ARBA00022475"/>
    </source>
</evidence>
<evidence type="ECO:0000256" key="5">
    <source>
        <dbReference type="HAMAP-Rule" id="MF_02033"/>
    </source>
</evidence>
<accession>A0A837KV49</accession>
<dbReference type="EMBL" id="BJOL01000029">
    <property type="protein sequence ID" value="GED60347.1"/>
    <property type="molecule type" value="Genomic_DNA"/>
</dbReference>
<feature type="domain" description="SHS2" evidence="7">
    <location>
        <begin position="7"/>
        <end position="194"/>
    </location>
</feature>
<dbReference type="InterPro" id="IPR050696">
    <property type="entry name" value="FtsA/MreB"/>
</dbReference>
<dbReference type="Gene3D" id="3.30.1490.110">
    <property type="match status" value="1"/>
</dbReference>
<comment type="function">
    <text evidence="5 6">Cell division protein that is involved in the assembly of the Z ring. May serve as a membrane anchor for the Z ring.</text>
</comment>
<dbReference type="EMBL" id="LDCN01000001">
    <property type="protein sequence ID" value="KLI01003.1"/>
    <property type="molecule type" value="Genomic_DNA"/>
</dbReference>
<comment type="subunit">
    <text evidence="5">Self-interacts. Interacts with FtsZ.</text>
</comment>
<dbReference type="SUPFAM" id="SSF53067">
    <property type="entry name" value="Actin-like ATPase domain"/>
    <property type="match status" value="2"/>
</dbReference>